<gene>
    <name evidence="2" type="ORF">A3D91_01445</name>
</gene>
<dbReference type="Proteomes" id="UP000178127">
    <property type="component" value="Unassembled WGS sequence"/>
</dbReference>
<proteinExistence type="predicted"/>
<dbReference type="AlphaFoldDB" id="A0A1F4VAG4"/>
<feature type="transmembrane region" description="Helical" evidence="1">
    <location>
        <begin position="51"/>
        <end position="68"/>
    </location>
</feature>
<keyword evidence="1" id="KW-1133">Transmembrane helix</keyword>
<evidence type="ECO:0000256" key="1">
    <source>
        <dbReference type="SAM" id="Phobius"/>
    </source>
</evidence>
<dbReference type="EMBL" id="MEVD01000008">
    <property type="protein sequence ID" value="OGC53880.1"/>
    <property type="molecule type" value="Genomic_DNA"/>
</dbReference>
<dbReference type="PROSITE" id="PS51257">
    <property type="entry name" value="PROKAR_LIPOPROTEIN"/>
    <property type="match status" value="1"/>
</dbReference>
<dbReference type="STRING" id="1802620.A3D91_01445"/>
<protein>
    <submittedName>
        <fullName evidence="2">Uncharacterized protein</fullName>
    </submittedName>
</protein>
<evidence type="ECO:0000313" key="3">
    <source>
        <dbReference type="Proteomes" id="UP000178127"/>
    </source>
</evidence>
<feature type="transmembrane region" description="Helical" evidence="1">
    <location>
        <begin position="116"/>
        <end position="139"/>
    </location>
</feature>
<organism evidence="2 3">
    <name type="scientific">candidate division WWE3 bacterium RIFCSPHIGHO2_02_FULL_38_14</name>
    <dbReference type="NCBI Taxonomy" id="1802620"/>
    <lineage>
        <taxon>Bacteria</taxon>
        <taxon>Katanobacteria</taxon>
    </lineage>
</organism>
<accession>A0A1F4VAG4</accession>
<evidence type="ECO:0000313" key="2">
    <source>
        <dbReference type="EMBL" id="OGC53880.1"/>
    </source>
</evidence>
<keyword evidence="1" id="KW-0472">Membrane</keyword>
<feature type="transmembrane region" description="Helical" evidence="1">
    <location>
        <begin position="88"/>
        <end position="109"/>
    </location>
</feature>
<feature type="transmembrane region" description="Helical" evidence="1">
    <location>
        <begin position="12"/>
        <end position="39"/>
    </location>
</feature>
<comment type="caution">
    <text evidence="2">The sequence shown here is derived from an EMBL/GenBank/DDBJ whole genome shotgun (WGS) entry which is preliminary data.</text>
</comment>
<sequence length="140" mass="15210">MNRRNAMEPGNPLIVVMVAFAVMSLLTASSCGALEALCLPMEVRRRRPSQTAFIWLTVVLLVLRYVMAKPVHMFMSQGGLMIIFNTPSVTWADIIISASVAVGFVCVSFTTSSKAIAAWCGGLAMFTIIVTVAMVYTLML</sequence>
<keyword evidence="1" id="KW-0812">Transmembrane</keyword>
<name>A0A1F4VAG4_UNCKA</name>
<reference evidence="2 3" key="1">
    <citation type="journal article" date="2016" name="Nat. Commun.">
        <title>Thousands of microbial genomes shed light on interconnected biogeochemical processes in an aquifer system.</title>
        <authorList>
            <person name="Anantharaman K."/>
            <person name="Brown C.T."/>
            <person name="Hug L.A."/>
            <person name="Sharon I."/>
            <person name="Castelle C.J."/>
            <person name="Probst A.J."/>
            <person name="Thomas B.C."/>
            <person name="Singh A."/>
            <person name="Wilkins M.J."/>
            <person name="Karaoz U."/>
            <person name="Brodie E.L."/>
            <person name="Williams K.H."/>
            <person name="Hubbard S.S."/>
            <person name="Banfield J.F."/>
        </authorList>
    </citation>
    <scope>NUCLEOTIDE SEQUENCE [LARGE SCALE GENOMIC DNA]</scope>
</reference>